<sequence length="1175" mass="132790">MGRAVRKPAALLRYGVLCQTASRGSVKRTQKSTRTQFLAMRRRPVKRTAEEERVGDIQLPIIDVGCDSEDEPGLLAPLPDMLEVDENLDDWRNNDGDENEEHDEVEELRTTARLVLQYAAAEVEAANNPEMREEEDEEEVEDEQAGPITNEDGDIEMRDEEDVLPDTMAEVVSPKFGGTDIDRFQLGLALFADQASLSRVTYEALIELLSTVTDLEQLRNLPKSLDTLKKRYTQAIPMIPVCKKEVAIIPSKLPTLPEAERNRAATLTRPMFFLDPLRSMVRHIKRADFAQRNYVGIGRLSAHPKEMWESNVWCSSVRTSSGNLTRYPGSEERIIPSDIIAYKCQKAGCMCPSSANHIGRIVALGKYNGVRCVKVQMMVTKQSPLLSRLGAADMEGREAMLVEKRQIIIPERDVEARIQCFLDWSFGAQANDGKAELPPQPSPESCQVYIKQVVRPSADNRFEIVPLRHTKMLRAELELRTFGGKENLITRLCPVDRKVICLPFLMFIDGFGLYRTMYRSLTGIYVIMATLTHRERAKSEAMYTMAFGPHATNFSDVMDAIAPQLQDLDRGCDITVNGQKLRLFSYPMGFLGDMPQQNSGAGIQGPTGFISCRWCLVDNKQRGNMDYDIVRNKRWLLNQEAIRNKAENARNETQSEKIRKTYGLSTQSSPITSIWKSCDPTADFLNDPCHSELAGIMKVAVNILFNDILTSFGKSELAKFISNFPMPRGWNRLQSPLHHLESYQIQEYGRLSIILPVILRIHLAQSWIELRMIDAITFFFCGRIEKIGPYTERELVKIFTDLANSTRLLLTWSDEGADAEATMKAVKKARKGVSLLEQSVVAGLRISNSRAGTAQSSAILTGTATPNKTGKVRANAVDRMQSRPNMHIALHYGEMIQDYGCANNGNVLLGEDRHRKFKAMVTQTNHRNPEKAMLIRDSMNKTVTTLLNDSGLSSGSRAERELSLKLHELETSCPALMEKYRRREATEPDWRVGSRELGKIGARVELTSTKLSALDDGHIFMVRLMAAYGERMSLNIRRNAVVFWKKLTYNPRSHSKRTSVTAGDMVDIDGKKALITTIFTHKMRSSEEIFVSVIPMLQRRLDEELEMPILSPQHGGFEIFSARKIAERPLYYVAVRKGLGRKLERVNMGFPNEERDMGVRRDHEFLLIPAELEII</sequence>
<dbReference type="AlphaFoldDB" id="A0A167WHE9"/>
<organism evidence="2 3">
    <name type="scientific">Ascosphaera apis ARSEF 7405</name>
    <dbReference type="NCBI Taxonomy" id="392613"/>
    <lineage>
        <taxon>Eukaryota</taxon>
        <taxon>Fungi</taxon>
        <taxon>Dikarya</taxon>
        <taxon>Ascomycota</taxon>
        <taxon>Pezizomycotina</taxon>
        <taxon>Eurotiomycetes</taxon>
        <taxon>Eurotiomycetidae</taxon>
        <taxon>Onygenales</taxon>
        <taxon>Ascosphaeraceae</taxon>
        <taxon>Ascosphaera</taxon>
    </lineage>
</organism>
<comment type="caution">
    <text evidence="2">The sequence shown here is derived from an EMBL/GenBank/DDBJ whole genome shotgun (WGS) entry which is preliminary data.</text>
</comment>
<dbReference type="Proteomes" id="UP000242877">
    <property type="component" value="Unassembled WGS sequence"/>
</dbReference>
<accession>A0A167WHE9</accession>
<evidence type="ECO:0000256" key="1">
    <source>
        <dbReference type="SAM" id="MobiDB-lite"/>
    </source>
</evidence>
<evidence type="ECO:0000313" key="2">
    <source>
        <dbReference type="EMBL" id="KZZ88849.1"/>
    </source>
</evidence>
<name>A0A167WHE9_9EURO</name>
<dbReference type="VEuPathDB" id="FungiDB:AAP_04641"/>
<protein>
    <submittedName>
        <fullName evidence="2">Uncharacterized protein</fullName>
    </submittedName>
</protein>
<dbReference type="EMBL" id="AZGZ01000023">
    <property type="protein sequence ID" value="KZZ88849.1"/>
    <property type="molecule type" value="Genomic_DNA"/>
</dbReference>
<feature type="compositionally biased region" description="Acidic residues" evidence="1">
    <location>
        <begin position="132"/>
        <end position="144"/>
    </location>
</feature>
<proteinExistence type="predicted"/>
<gene>
    <name evidence="2" type="ORF">AAP_04641</name>
</gene>
<feature type="region of interest" description="Disordered" evidence="1">
    <location>
        <begin position="126"/>
        <end position="154"/>
    </location>
</feature>
<reference evidence="2 3" key="1">
    <citation type="journal article" date="2016" name="Genome Biol. Evol.">
        <title>Divergent and convergent evolution of fungal pathogenicity.</title>
        <authorList>
            <person name="Shang Y."/>
            <person name="Xiao G."/>
            <person name="Zheng P."/>
            <person name="Cen K."/>
            <person name="Zhan S."/>
            <person name="Wang C."/>
        </authorList>
    </citation>
    <scope>NUCLEOTIDE SEQUENCE [LARGE SCALE GENOMIC DNA]</scope>
    <source>
        <strain evidence="2 3">ARSEF 7405</strain>
    </source>
</reference>
<dbReference type="OrthoDB" id="4207238at2759"/>
<keyword evidence="3" id="KW-1185">Reference proteome</keyword>
<evidence type="ECO:0000313" key="3">
    <source>
        <dbReference type="Proteomes" id="UP000242877"/>
    </source>
</evidence>